<proteinExistence type="inferred from homology"/>
<dbReference type="PANTHER" id="PTHR43318">
    <property type="entry name" value="UDP-N-ACETYLGLUCOSAMINE 4,6-DEHYDRATASE"/>
    <property type="match status" value="1"/>
</dbReference>
<dbReference type="Proteomes" id="UP000094068">
    <property type="component" value="Unassembled WGS sequence"/>
</dbReference>
<dbReference type="PANTHER" id="PTHR43318:SF1">
    <property type="entry name" value="POLYSACCHARIDE BIOSYNTHESIS PROTEIN EPSC-RELATED"/>
    <property type="match status" value="1"/>
</dbReference>
<dbReference type="InterPro" id="IPR051203">
    <property type="entry name" value="Polysaccharide_Synthase-Rel"/>
</dbReference>
<dbReference type="OrthoDB" id="9803111at2"/>
<feature type="transmembrane region" description="Helical" evidence="2">
    <location>
        <begin position="75"/>
        <end position="98"/>
    </location>
</feature>
<evidence type="ECO:0000256" key="2">
    <source>
        <dbReference type="SAM" id="Phobius"/>
    </source>
</evidence>
<dbReference type="InterPro" id="IPR003869">
    <property type="entry name" value="Polysac_CapD-like"/>
</dbReference>
<evidence type="ECO:0000259" key="3">
    <source>
        <dbReference type="Pfam" id="PF02719"/>
    </source>
</evidence>
<feature type="domain" description="Polysaccharide biosynthesis protein CapD-like" evidence="3">
    <location>
        <begin position="285"/>
        <end position="568"/>
    </location>
</feature>
<dbReference type="RefSeq" id="WP_069645820.1">
    <property type="nucleotide sequence ID" value="NZ_MIJZ01000012.1"/>
</dbReference>
<feature type="transmembrane region" description="Helical" evidence="2">
    <location>
        <begin position="104"/>
        <end position="123"/>
    </location>
</feature>
<dbReference type="SUPFAM" id="SSF51735">
    <property type="entry name" value="NAD(P)-binding Rossmann-fold domains"/>
    <property type="match status" value="2"/>
</dbReference>
<keyword evidence="2" id="KW-0472">Membrane</keyword>
<keyword evidence="2" id="KW-1133">Transmembrane helix</keyword>
<evidence type="ECO:0000256" key="1">
    <source>
        <dbReference type="ARBA" id="ARBA00007430"/>
    </source>
</evidence>
<name>A0A1E5GH43_9ENTE</name>
<dbReference type="Pfam" id="PF02719">
    <property type="entry name" value="Polysacc_synt_2"/>
    <property type="match status" value="1"/>
</dbReference>
<comment type="caution">
    <text evidence="4">The sequence shown here is derived from an EMBL/GenBank/DDBJ whole genome shotgun (WGS) entry which is preliminary data.</text>
</comment>
<dbReference type="Gene3D" id="3.40.50.720">
    <property type="entry name" value="NAD(P)-binding Rossmann-like Domain"/>
    <property type="match status" value="2"/>
</dbReference>
<feature type="transmembrane region" description="Helical" evidence="2">
    <location>
        <begin position="37"/>
        <end position="63"/>
    </location>
</feature>
<protein>
    <submittedName>
        <fullName evidence="4">Short-chain dehydrogenase</fullName>
    </submittedName>
</protein>
<feature type="transmembrane region" description="Helical" evidence="2">
    <location>
        <begin position="9"/>
        <end position="31"/>
    </location>
</feature>
<keyword evidence="2" id="KW-0812">Transmembrane</keyword>
<reference evidence="5" key="1">
    <citation type="submission" date="2016-09" db="EMBL/GenBank/DDBJ databases">
        <authorList>
            <person name="Gulvik C.A."/>
        </authorList>
    </citation>
    <scope>NUCLEOTIDE SEQUENCE [LARGE SCALE GENOMIC DNA]</scope>
    <source>
        <strain evidence="5">DSM 23328</strain>
    </source>
</reference>
<dbReference type="CDD" id="cd05237">
    <property type="entry name" value="UDP_invert_4-6DH_SDR_e"/>
    <property type="match status" value="1"/>
</dbReference>
<keyword evidence="5" id="KW-1185">Reference proteome</keyword>
<dbReference type="EMBL" id="MIJZ01000012">
    <property type="protein sequence ID" value="OEG11967.1"/>
    <property type="molecule type" value="Genomic_DNA"/>
</dbReference>
<dbReference type="AlphaFoldDB" id="A0A1E5GH43"/>
<evidence type="ECO:0000313" key="5">
    <source>
        <dbReference type="Proteomes" id="UP000094068"/>
    </source>
</evidence>
<evidence type="ECO:0000313" key="4">
    <source>
        <dbReference type="EMBL" id="OEG11967.1"/>
    </source>
</evidence>
<dbReference type="InterPro" id="IPR036291">
    <property type="entry name" value="NAD(P)-bd_dom_sf"/>
</dbReference>
<accession>A0A1E5GH43</accession>
<dbReference type="STRING" id="903984.BCR21_06950"/>
<comment type="similarity">
    <text evidence="1">Belongs to the polysaccharide synthase family.</text>
</comment>
<dbReference type="Pfam" id="PF13727">
    <property type="entry name" value="CoA_binding_3"/>
    <property type="match status" value="1"/>
</dbReference>
<sequence length="607" mass="68325">MFFSRKIKILILIIMDLGCILIANILAYLFLSPYVSINAMFFKAVVFLSIGLYLALGCAFHLFIRVNRYMSLKELVDITIVFALSAVVSITIFEYIEYSYSRRFVFLIFMISMIEIMSGRLLWRFLVEKKETYARRYSGEFKRTLIIGAGSAGKLLLHSFEQSVNSSDIKVVGLIDDHPDKQHVWIHGVKVLGPIKELAKIISDHQVEMITLAIPSLNPLQLNELLNELATLPVEVNSMPSIEEVARGNLTVSKMKKIDFVALLGREEVQLESQRLQEQLHNKCILVTGAGGSIGSEICRQVVKFQPEQLILLGHGENSVYQIQRELSTNSKESPLPILIPVIADIKNREQMFEIMQKYQPDLVYHAAAHKHVPLMEKNPEEALRNNVYGTLNVAEAAKHHGVQTFVMISTDKAVNPTNVMGASKRIAEMIVTGLYEEGKTRFSVVRFGNVLGSRGSVIPMFQEQIEQGEAITVTDFRMTRYFMTIPEASKLVLQSGSLAHGGEVFILDMGEPVKIVELARKMIHLSGYTSEQIAIQETGIRPGEKLYEELLVDKERKIEQVVEKIFIGNVCGFSLSEVRTFLVGIQALQGNQLIHEMIEFANLSSQ</sequence>
<gene>
    <name evidence="4" type="ORF">BCR21_06950</name>
</gene>
<organism evidence="4 5">
    <name type="scientific">Enterococcus ureasiticus</name>
    <dbReference type="NCBI Taxonomy" id="903984"/>
    <lineage>
        <taxon>Bacteria</taxon>
        <taxon>Bacillati</taxon>
        <taxon>Bacillota</taxon>
        <taxon>Bacilli</taxon>
        <taxon>Lactobacillales</taxon>
        <taxon>Enterococcaceae</taxon>
        <taxon>Enterococcus</taxon>
    </lineage>
</organism>